<dbReference type="Pfam" id="PF05721">
    <property type="entry name" value="PhyH"/>
    <property type="match status" value="1"/>
</dbReference>
<reference evidence="2 3" key="2">
    <citation type="submission" date="2021-10" db="EMBL/GenBank/DDBJ databases">
        <authorList>
            <person name="Piombo E."/>
        </authorList>
    </citation>
    <scope>NUCLEOTIDE SEQUENCE [LARGE SCALE GENOMIC DNA]</scope>
</reference>
<feature type="region of interest" description="Disordered" evidence="1">
    <location>
        <begin position="13"/>
        <end position="35"/>
    </location>
</feature>
<organism evidence="2 3">
    <name type="scientific">Clonostachys solani</name>
    <dbReference type="NCBI Taxonomy" id="160281"/>
    <lineage>
        <taxon>Eukaryota</taxon>
        <taxon>Fungi</taxon>
        <taxon>Dikarya</taxon>
        <taxon>Ascomycota</taxon>
        <taxon>Pezizomycotina</taxon>
        <taxon>Sordariomycetes</taxon>
        <taxon>Hypocreomycetidae</taxon>
        <taxon>Hypocreales</taxon>
        <taxon>Bionectriaceae</taxon>
        <taxon>Clonostachys</taxon>
    </lineage>
</organism>
<keyword evidence="3" id="KW-1185">Reference proteome</keyword>
<dbReference type="PANTHER" id="PTHR40128">
    <property type="entry name" value="EXPRESSED PROTEIN"/>
    <property type="match status" value="1"/>
</dbReference>
<protein>
    <recommendedName>
        <fullName evidence="4">Phytanoyl-CoA hydroxylase</fullName>
    </recommendedName>
</protein>
<sequence>MASIQQDQVQLHVNDGPLSPDQVGELQPSNPSEPMGVLRAKYDRDGYLFLKGILPREEVLAAREAYFRAMSSTGVLEPGTDPVEGIFNKSADPLDYPNIGAGAAENSRLGTSEKSHNFEDLSIQAHTQDWYIGSRDGKIKGFTNNQTLRDFVSEFTGWDNHILSLKRTLLRNNCPTNRAIGVHYDQVFLRYGEPTSVTAWVPLGDIKLDGGGLIYLEGGEQLGEQIENEFSAQAIADGMTEEEMKYAFNKNMMSTGFLFEGPAEFSRTYNRKWLVTAYAAGDVVLHKPHQASNIHASTINHDREGRIRLGTDLRYVNSARKFDERWLNHFHFNDGL</sequence>
<dbReference type="OrthoDB" id="2328924at2759"/>
<comment type="caution">
    <text evidence="2">The sequence shown here is derived from an EMBL/GenBank/DDBJ whole genome shotgun (WGS) entry which is preliminary data.</text>
</comment>
<dbReference type="EMBL" id="CABFOC020000065">
    <property type="protein sequence ID" value="CAH0056869.1"/>
    <property type="molecule type" value="Genomic_DNA"/>
</dbReference>
<evidence type="ECO:0000256" key="1">
    <source>
        <dbReference type="SAM" id="MobiDB-lite"/>
    </source>
</evidence>
<dbReference type="AlphaFoldDB" id="A0A9N9ZJR2"/>
<dbReference type="SUPFAM" id="SSF51197">
    <property type="entry name" value="Clavaminate synthase-like"/>
    <property type="match status" value="1"/>
</dbReference>
<reference evidence="3" key="1">
    <citation type="submission" date="2019-06" db="EMBL/GenBank/DDBJ databases">
        <authorList>
            <person name="Broberg M."/>
        </authorList>
    </citation>
    <scope>NUCLEOTIDE SEQUENCE [LARGE SCALE GENOMIC DNA]</scope>
</reference>
<accession>A0A9N9ZJR2</accession>
<evidence type="ECO:0000313" key="2">
    <source>
        <dbReference type="EMBL" id="CAH0056869.1"/>
    </source>
</evidence>
<evidence type="ECO:0008006" key="4">
    <source>
        <dbReference type="Google" id="ProtNLM"/>
    </source>
</evidence>
<dbReference type="InterPro" id="IPR008775">
    <property type="entry name" value="Phytyl_CoA_dOase-like"/>
</dbReference>
<evidence type="ECO:0000313" key="3">
    <source>
        <dbReference type="Proteomes" id="UP000775872"/>
    </source>
</evidence>
<proteinExistence type="predicted"/>
<dbReference type="Gene3D" id="2.60.120.620">
    <property type="entry name" value="q2cbj1_9rhob like domain"/>
    <property type="match status" value="1"/>
</dbReference>
<name>A0A9N9ZJR2_9HYPO</name>
<gene>
    <name evidence="2" type="ORF">CSOL1703_00018110</name>
</gene>
<dbReference type="PANTHER" id="PTHR40128:SF1">
    <property type="entry name" value="PHYTANOYL-COA HYDROXYLASE"/>
    <property type="match status" value="1"/>
</dbReference>
<dbReference type="Proteomes" id="UP000775872">
    <property type="component" value="Unassembled WGS sequence"/>
</dbReference>